<reference evidence="1" key="1">
    <citation type="submission" date="2023-03" db="EMBL/GenBank/DDBJ databases">
        <authorList>
            <person name="Julca I."/>
        </authorList>
    </citation>
    <scope>NUCLEOTIDE SEQUENCE</scope>
</reference>
<proteinExistence type="predicted"/>
<dbReference type="PANTHER" id="PTHR31531:SF2">
    <property type="entry name" value="E3 UBIQUITIN-PROTEIN LIGASE E3D"/>
    <property type="match status" value="1"/>
</dbReference>
<dbReference type="GO" id="GO:0005634">
    <property type="term" value="C:nucleus"/>
    <property type="evidence" value="ECO:0007669"/>
    <property type="project" value="TreeGrafter"/>
</dbReference>
<dbReference type="GO" id="GO:0000209">
    <property type="term" value="P:protein polyubiquitination"/>
    <property type="evidence" value="ECO:0007669"/>
    <property type="project" value="TreeGrafter"/>
</dbReference>
<evidence type="ECO:0000313" key="1">
    <source>
        <dbReference type="EMBL" id="CAI9110839.1"/>
    </source>
</evidence>
<accession>A0AAV1DT42</accession>
<dbReference type="Proteomes" id="UP001161247">
    <property type="component" value="Chromosome 6"/>
</dbReference>
<dbReference type="GO" id="GO:0005829">
    <property type="term" value="C:cytosol"/>
    <property type="evidence" value="ECO:0007669"/>
    <property type="project" value="TreeGrafter"/>
</dbReference>
<dbReference type="EMBL" id="OX459123">
    <property type="protein sequence ID" value="CAI9110839.1"/>
    <property type="molecule type" value="Genomic_DNA"/>
</dbReference>
<protein>
    <submittedName>
        <fullName evidence="1">OLC1v1010929C2</fullName>
    </submittedName>
</protein>
<dbReference type="GO" id="GO:0061630">
    <property type="term" value="F:ubiquitin protein ligase activity"/>
    <property type="evidence" value="ECO:0007669"/>
    <property type="project" value="TreeGrafter"/>
</dbReference>
<evidence type="ECO:0000313" key="2">
    <source>
        <dbReference type="Proteomes" id="UP001161247"/>
    </source>
</evidence>
<sequence length="558" mass="61565">MSSSPPPEIPLLPSQNPSNWRFTWEAQSHIPTIRLYLFNPHAKPSSQCTELKSELLIEKSSLLVSFILAGAKTSLKVPLPKALIDPESPVNFRAHDDHIEFKCPLLFPIDHPLVSEFDFASSGELRPLSADTDARELSALEEVYFYCRNCSTKLTKSLSCFKVLPSVNWQEAADNWFGTCCCSFGGISEKLVAKYAKSYSCCAGTCLLDTASVNLCKDDLLGCHFPVNNGGKDNGFDIKLASNSSVTQTSATDISDQGRTVLQNVDGGGCHVALEDGDTKNGVDCDRLSLMYSQLHVAENLEKSANFSSDLKNDVGKCDIGCCDSHLSVDSFKREDAAKENELQMHQKVLLNGFLSNGLIARSSNLSKDVNWVEFLCPHCSSVLGAYPSLSDYAPLDGGVRLFKCHISSSLPVGGFNDLFRHYSLERMFAIQLLESARDELSFRTVVRDMHTHQPMLQMVTLNPDCWSCSGCCLNTVESAYRTRMYPTLKVLFSGCGCDDEGVESLKLEEWISKNQVDELYMLRSQIGELIVSLKSANSAYPPSQVVLQALSLSSLRR</sequence>
<gene>
    <name evidence="1" type="ORF">OLC1_LOCUS18396</name>
</gene>
<dbReference type="GO" id="GO:0000151">
    <property type="term" value="C:ubiquitin ligase complex"/>
    <property type="evidence" value="ECO:0007669"/>
    <property type="project" value="TreeGrafter"/>
</dbReference>
<dbReference type="GO" id="GO:0051865">
    <property type="term" value="P:protein autoubiquitination"/>
    <property type="evidence" value="ECO:0007669"/>
    <property type="project" value="TreeGrafter"/>
</dbReference>
<dbReference type="Pfam" id="PF09814">
    <property type="entry name" value="HECT_2"/>
    <property type="match status" value="1"/>
</dbReference>
<keyword evidence="2" id="KW-1185">Reference proteome</keyword>
<dbReference type="GO" id="GO:0006513">
    <property type="term" value="P:protein monoubiquitination"/>
    <property type="evidence" value="ECO:0007669"/>
    <property type="project" value="TreeGrafter"/>
</dbReference>
<dbReference type="InterPro" id="IPR019193">
    <property type="entry name" value="UBQ-conj_enz_E2-bd_prot"/>
</dbReference>
<dbReference type="AlphaFoldDB" id="A0AAV1DT42"/>
<dbReference type="GO" id="GO:0030332">
    <property type="term" value="F:cyclin binding"/>
    <property type="evidence" value="ECO:0007669"/>
    <property type="project" value="TreeGrafter"/>
</dbReference>
<organism evidence="1 2">
    <name type="scientific">Oldenlandia corymbosa var. corymbosa</name>
    <dbReference type="NCBI Taxonomy" id="529605"/>
    <lineage>
        <taxon>Eukaryota</taxon>
        <taxon>Viridiplantae</taxon>
        <taxon>Streptophyta</taxon>
        <taxon>Embryophyta</taxon>
        <taxon>Tracheophyta</taxon>
        <taxon>Spermatophyta</taxon>
        <taxon>Magnoliopsida</taxon>
        <taxon>eudicotyledons</taxon>
        <taxon>Gunneridae</taxon>
        <taxon>Pentapetalae</taxon>
        <taxon>asterids</taxon>
        <taxon>lamiids</taxon>
        <taxon>Gentianales</taxon>
        <taxon>Rubiaceae</taxon>
        <taxon>Rubioideae</taxon>
        <taxon>Spermacoceae</taxon>
        <taxon>Hedyotis-Oldenlandia complex</taxon>
        <taxon>Oldenlandia</taxon>
    </lineage>
</organism>
<dbReference type="GO" id="GO:0031624">
    <property type="term" value="F:ubiquitin conjugating enzyme binding"/>
    <property type="evidence" value="ECO:0007669"/>
    <property type="project" value="TreeGrafter"/>
</dbReference>
<dbReference type="PANTHER" id="PTHR31531">
    <property type="entry name" value="E3 UBIQUITIN-PROTEIN LIGASE E3D FAMILY MEMBER"/>
    <property type="match status" value="1"/>
</dbReference>
<dbReference type="GO" id="GO:0043161">
    <property type="term" value="P:proteasome-mediated ubiquitin-dependent protein catabolic process"/>
    <property type="evidence" value="ECO:0007669"/>
    <property type="project" value="TreeGrafter"/>
</dbReference>
<name>A0AAV1DT42_OLDCO</name>